<comment type="caution">
    <text evidence="1">The sequence shown here is derived from an EMBL/GenBank/DDBJ whole genome shotgun (WGS) entry which is preliminary data.</text>
</comment>
<organism evidence="1 2">
    <name type="scientific">Variovorax robiniae</name>
    <dbReference type="NCBI Taxonomy" id="1836199"/>
    <lineage>
        <taxon>Bacteria</taxon>
        <taxon>Pseudomonadati</taxon>
        <taxon>Pseudomonadota</taxon>
        <taxon>Betaproteobacteria</taxon>
        <taxon>Burkholderiales</taxon>
        <taxon>Comamonadaceae</taxon>
        <taxon>Variovorax</taxon>
    </lineage>
</organism>
<sequence>MPQSNRNDVPPHWTIPALAVTVEQLAPTEFIWKLIERRSGHPVICVAHGLERFADYEQALDYGFVALKGSESALTSSSRYAHDPSRALAIDAS</sequence>
<dbReference type="Proteomes" id="UP001367030">
    <property type="component" value="Unassembled WGS sequence"/>
</dbReference>
<reference evidence="1 2" key="1">
    <citation type="submission" date="2024-03" db="EMBL/GenBank/DDBJ databases">
        <title>Novel species of the genus Variovorax.</title>
        <authorList>
            <person name="Liu Q."/>
            <person name="Xin Y.-H."/>
        </authorList>
    </citation>
    <scope>NUCLEOTIDE SEQUENCE [LARGE SCALE GENOMIC DNA]</scope>
    <source>
        <strain evidence="1 2">KACC 18901</strain>
    </source>
</reference>
<accession>A0ABU8XBM9</accession>
<keyword evidence="2" id="KW-1185">Reference proteome</keyword>
<gene>
    <name evidence="1" type="ORF">WKW79_21905</name>
</gene>
<protein>
    <submittedName>
        <fullName evidence="1">Uncharacterized protein</fullName>
    </submittedName>
</protein>
<dbReference type="RefSeq" id="WP_340337308.1">
    <property type="nucleotide sequence ID" value="NZ_JBBKZS010000009.1"/>
</dbReference>
<proteinExistence type="predicted"/>
<dbReference type="EMBL" id="JBBKZS010000009">
    <property type="protein sequence ID" value="MEJ8857247.1"/>
    <property type="molecule type" value="Genomic_DNA"/>
</dbReference>
<name>A0ABU8XBM9_9BURK</name>
<evidence type="ECO:0000313" key="2">
    <source>
        <dbReference type="Proteomes" id="UP001367030"/>
    </source>
</evidence>
<evidence type="ECO:0000313" key="1">
    <source>
        <dbReference type="EMBL" id="MEJ8857247.1"/>
    </source>
</evidence>